<feature type="binding site" evidence="7">
    <location>
        <position position="112"/>
    </location>
    <ligand>
        <name>Fe cation</name>
        <dbReference type="ChEBI" id="CHEBI:24875"/>
    </ligand>
</feature>
<feature type="binding site" evidence="7">
    <location>
        <begin position="130"/>
        <end position="134"/>
    </location>
    <ligand>
        <name>substrate</name>
    </ligand>
</feature>
<dbReference type="Gene3D" id="3.30.420.40">
    <property type="match status" value="2"/>
</dbReference>
<dbReference type="InterPro" id="IPR000905">
    <property type="entry name" value="Gcp-like_dom"/>
</dbReference>
<dbReference type="GO" id="GO:0061711">
    <property type="term" value="F:tRNA N(6)-L-threonylcarbamoyladenine synthase activity"/>
    <property type="evidence" value="ECO:0007669"/>
    <property type="project" value="UniProtKB-EC"/>
</dbReference>
<name>A0ABY5TT84_9BACT</name>
<evidence type="ECO:0000256" key="3">
    <source>
        <dbReference type="ARBA" id="ARBA00022723"/>
    </source>
</evidence>
<keyword evidence="4 7" id="KW-0408">Iron</keyword>
<feature type="binding site" evidence="7">
    <location>
        <position position="176"/>
    </location>
    <ligand>
        <name>substrate</name>
    </ligand>
</feature>
<dbReference type="PANTHER" id="PTHR11735:SF6">
    <property type="entry name" value="TRNA N6-ADENOSINE THREONYLCARBAMOYLTRANSFERASE, MITOCHONDRIAL"/>
    <property type="match status" value="1"/>
</dbReference>
<feature type="binding site" evidence="7">
    <location>
        <position position="298"/>
    </location>
    <ligand>
        <name>Fe cation</name>
        <dbReference type="ChEBI" id="CHEBI:24875"/>
    </ligand>
</feature>
<dbReference type="EC" id="2.3.1.234" evidence="7"/>
<organism evidence="9 10">
    <name type="scientific">Mesomycoplasma molare</name>
    <dbReference type="NCBI Taxonomy" id="171288"/>
    <lineage>
        <taxon>Bacteria</taxon>
        <taxon>Bacillati</taxon>
        <taxon>Mycoplasmatota</taxon>
        <taxon>Mycoplasmoidales</taxon>
        <taxon>Metamycoplasmataceae</taxon>
        <taxon>Mesomycoplasma</taxon>
    </lineage>
</organism>
<keyword evidence="2 7" id="KW-0819">tRNA processing</keyword>
<evidence type="ECO:0000256" key="6">
    <source>
        <dbReference type="ARBA" id="ARBA00048117"/>
    </source>
</evidence>
<feature type="domain" description="Gcp-like" evidence="8">
    <location>
        <begin position="22"/>
        <end position="305"/>
    </location>
</feature>
<evidence type="ECO:0000313" key="10">
    <source>
        <dbReference type="Proteomes" id="UP001058364"/>
    </source>
</evidence>
<evidence type="ECO:0000256" key="2">
    <source>
        <dbReference type="ARBA" id="ARBA00022694"/>
    </source>
</evidence>
<dbReference type="SUPFAM" id="SSF53067">
    <property type="entry name" value="Actin-like ATPase domain"/>
    <property type="match status" value="2"/>
</dbReference>
<reference evidence="9" key="1">
    <citation type="submission" date="2022-08" db="EMBL/GenBank/DDBJ databases">
        <title>Complete genome sequence of Mycoplasma molare type strain H 542.</title>
        <authorList>
            <person name="Spergser J."/>
        </authorList>
    </citation>
    <scope>NUCLEOTIDE SEQUENCE</scope>
    <source>
        <strain evidence="9">H 542</strain>
    </source>
</reference>
<keyword evidence="7" id="KW-0963">Cytoplasm</keyword>
<dbReference type="PRINTS" id="PR00789">
    <property type="entry name" value="OSIALOPTASE"/>
</dbReference>
<keyword evidence="10" id="KW-1185">Reference proteome</keyword>
<dbReference type="HAMAP" id="MF_01445">
    <property type="entry name" value="TsaD"/>
    <property type="match status" value="1"/>
</dbReference>
<dbReference type="EMBL" id="CP103423">
    <property type="protein sequence ID" value="UWD33882.1"/>
    <property type="molecule type" value="Genomic_DNA"/>
</dbReference>
<comment type="function">
    <text evidence="7">Required for the formation of a threonylcarbamoyl group on adenosine at position 37 (t(6)A37) in tRNAs that read codons beginning with adenine. Is involved in the transfer of the threonylcarbamoyl moiety of threonylcarbamoyl-AMP (TC-AMP) to the N6 group of A37, together with TsaE and TsaB. TsaD likely plays a direct catalytic role in this reaction.</text>
</comment>
<dbReference type="RefSeq" id="WP_027123552.1">
    <property type="nucleotide sequence ID" value="NZ_CP103423.1"/>
</dbReference>
<keyword evidence="3 7" id="KW-0479">Metal-binding</keyword>
<dbReference type="Pfam" id="PF00814">
    <property type="entry name" value="TsaD"/>
    <property type="match status" value="1"/>
</dbReference>
<comment type="cofactor">
    <cofactor evidence="7">
        <name>Fe(2+)</name>
        <dbReference type="ChEBI" id="CHEBI:29033"/>
    </cofactor>
    <text evidence="7">Binds 1 Fe(2+) ion per subunit.</text>
</comment>
<evidence type="ECO:0000313" key="9">
    <source>
        <dbReference type="EMBL" id="UWD33882.1"/>
    </source>
</evidence>
<dbReference type="PANTHER" id="PTHR11735">
    <property type="entry name" value="TRNA N6-ADENOSINE THREONYLCARBAMOYLTRANSFERASE"/>
    <property type="match status" value="1"/>
</dbReference>
<proteinExistence type="inferred from homology"/>
<evidence type="ECO:0000256" key="1">
    <source>
        <dbReference type="ARBA" id="ARBA00022679"/>
    </source>
</evidence>
<dbReference type="InterPro" id="IPR043129">
    <property type="entry name" value="ATPase_NBD"/>
</dbReference>
<dbReference type="InterPro" id="IPR022450">
    <property type="entry name" value="TsaD"/>
</dbReference>
<accession>A0ABY5TT84</accession>
<evidence type="ECO:0000259" key="8">
    <source>
        <dbReference type="Pfam" id="PF00814"/>
    </source>
</evidence>
<protein>
    <recommendedName>
        <fullName evidence="7">tRNA N6-adenosine threonylcarbamoyltransferase</fullName>
        <ecNumber evidence="7">2.3.1.234</ecNumber>
    </recommendedName>
    <alternativeName>
        <fullName evidence="7">N6-L-threonylcarbamoyladenine synthase</fullName>
        <shortName evidence="7">t(6)A synthase</shortName>
    </alternativeName>
    <alternativeName>
        <fullName evidence="7">t(6)A37 threonylcarbamoyladenosine biosynthesis protein TsaD</fullName>
    </alternativeName>
    <alternativeName>
        <fullName evidence="7">tRNA threonylcarbamoyladenosine biosynthesis protein TsaD</fullName>
    </alternativeName>
</protein>
<comment type="catalytic activity">
    <reaction evidence="6 7">
        <text>L-threonylcarbamoyladenylate + adenosine(37) in tRNA = N(6)-L-threonylcarbamoyladenosine(37) in tRNA + AMP + H(+)</text>
        <dbReference type="Rhea" id="RHEA:37059"/>
        <dbReference type="Rhea" id="RHEA-COMP:10162"/>
        <dbReference type="Rhea" id="RHEA-COMP:10163"/>
        <dbReference type="ChEBI" id="CHEBI:15378"/>
        <dbReference type="ChEBI" id="CHEBI:73682"/>
        <dbReference type="ChEBI" id="CHEBI:74411"/>
        <dbReference type="ChEBI" id="CHEBI:74418"/>
        <dbReference type="ChEBI" id="CHEBI:456215"/>
        <dbReference type="EC" id="2.3.1.234"/>
    </reaction>
</comment>
<evidence type="ECO:0000256" key="7">
    <source>
        <dbReference type="HAMAP-Rule" id="MF_01445"/>
    </source>
</evidence>
<dbReference type="NCBIfam" id="TIGR03723">
    <property type="entry name" value="T6A_TsaD_YgjD"/>
    <property type="match status" value="1"/>
</dbReference>
<feature type="binding site" evidence="7">
    <location>
        <position position="108"/>
    </location>
    <ligand>
        <name>Fe cation</name>
        <dbReference type="ChEBI" id="CHEBI:24875"/>
    </ligand>
</feature>
<feature type="binding site" evidence="7">
    <location>
        <position position="163"/>
    </location>
    <ligand>
        <name>substrate</name>
    </ligand>
</feature>
<feature type="binding site" evidence="7">
    <location>
        <position position="274"/>
    </location>
    <ligand>
        <name>substrate</name>
    </ligand>
</feature>
<keyword evidence="5 7" id="KW-0012">Acyltransferase</keyword>
<comment type="subcellular location">
    <subcellularLocation>
        <location evidence="7">Cytoplasm</location>
    </subcellularLocation>
</comment>
<gene>
    <name evidence="7 9" type="primary">tsaD</name>
    <name evidence="9" type="ORF">NX772_02105</name>
</gene>
<dbReference type="InterPro" id="IPR017861">
    <property type="entry name" value="KAE1/TsaD"/>
</dbReference>
<sequence>MVILGIETSHDDSSLAILKEGKIIKNIIFSQINIHAKYGGTIPEIASREHVNNIALILEEIKKEIDLSEIDMIAYTKEPGLIGSLQIGFLFANALSTILNKPLIPVNHLNGHFFSGAIDQEISYPSLGLLVSGGHTQILYANSPFDIKVIGETLDDAVGEAYDKVARKLHLSFPGGPIIDKIYFDNLKNNINADEIKISIPKTEGKYDFSLSGIKTQVINLINTYENKKQKVPTEKIAIKFQEIVIKYLIEKFKLAIEEFNPNSIVLAGGVSANKYLREKFKLIHKNAIIPKMEYCTDNGAMIAKASEIMLKNKKTL</sequence>
<evidence type="ECO:0000256" key="4">
    <source>
        <dbReference type="ARBA" id="ARBA00023004"/>
    </source>
</evidence>
<keyword evidence="1 7" id="KW-0808">Transferase</keyword>
<comment type="similarity">
    <text evidence="7">Belongs to the KAE1 / TsaD family.</text>
</comment>
<evidence type="ECO:0000256" key="5">
    <source>
        <dbReference type="ARBA" id="ARBA00023315"/>
    </source>
</evidence>
<feature type="binding site" evidence="7">
    <location>
        <position position="180"/>
    </location>
    <ligand>
        <name>substrate</name>
    </ligand>
</feature>
<dbReference type="NCBIfam" id="TIGR00329">
    <property type="entry name" value="gcp_kae1"/>
    <property type="match status" value="1"/>
</dbReference>
<dbReference type="Proteomes" id="UP001058364">
    <property type="component" value="Chromosome"/>
</dbReference>